<dbReference type="Proteomes" id="UP000028006">
    <property type="component" value="Unassembled WGS sequence"/>
</dbReference>
<gene>
    <name evidence="4" type="ORF">GZ77_13050</name>
</gene>
<organism evidence="4 5">
    <name type="scientific">Endozoicomonas montiporae</name>
    <dbReference type="NCBI Taxonomy" id="1027273"/>
    <lineage>
        <taxon>Bacteria</taxon>
        <taxon>Pseudomonadati</taxon>
        <taxon>Pseudomonadota</taxon>
        <taxon>Gammaproteobacteria</taxon>
        <taxon>Oceanospirillales</taxon>
        <taxon>Endozoicomonadaceae</taxon>
        <taxon>Endozoicomonas</taxon>
    </lineage>
</organism>
<protein>
    <recommendedName>
        <fullName evidence="3">Solute-binding protein family 3/N-terminal domain-containing protein</fullName>
    </recommendedName>
</protein>
<keyword evidence="2" id="KW-0732">Signal</keyword>
<evidence type="ECO:0000313" key="4">
    <source>
        <dbReference type="EMBL" id="KEQ13341.1"/>
    </source>
</evidence>
<evidence type="ECO:0000256" key="2">
    <source>
        <dbReference type="ARBA" id="ARBA00022729"/>
    </source>
</evidence>
<comment type="caution">
    <text evidence="4">The sequence shown here is derived from an EMBL/GenBank/DDBJ whole genome shotgun (WGS) entry which is preliminary data.</text>
</comment>
<evidence type="ECO:0000313" key="5">
    <source>
        <dbReference type="Proteomes" id="UP000028006"/>
    </source>
</evidence>
<dbReference type="AlphaFoldDB" id="A0A081N4G8"/>
<name>A0A081N4G8_9GAMM</name>
<sequence>MHRLFILIIAVFLSLSTFYRPYAEESVPRQRETLTVGVFPQDYPPLHWHDARKGIIEKLLDKVSSVSHFDFVFSKAPFHRLIMKVEKGKIDLEPWTSEVWRTRVKDNAYFTSPYTEHCEVLIFQKDRSFPVKRPFDLAGKRLGVVKGYAFQSFSKLFAKNVIYRVNSSNEERVLNLLSRGRTDAALIDELIADYLLKTTYSQAFVKSSTFDCVPVSFMFHKSKLRQGVEINKILQTLKKEGFIEQLLKGY</sequence>
<dbReference type="SMART" id="SM00062">
    <property type="entry name" value="PBPb"/>
    <property type="match status" value="1"/>
</dbReference>
<reference evidence="4 5" key="1">
    <citation type="submission" date="2014-06" db="EMBL/GenBank/DDBJ databases">
        <title>Whole Genome Sequences of Three Symbiotic Endozoicomonas Bacteria.</title>
        <authorList>
            <person name="Neave M.J."/>
            <person name="Apprill A."/>
            <person name="Voolstra C.R."/>
        </authorList>
    </citation>
    <scope>NUCLEOTIDE SEQUENCE [LARGE SCALE GENOMIC DNA]</scope>
    <source>
        <strain evidence="4 5">LMG 24815</strain>
    </source>
</reference>
<dbReference type="EMBL" id="JOKG01000003">
    <property type="protein sequence ID" value="KEQ13341.1"/>
    <property type="molecule type" value="Genomic_DNA"/>
</dbReference>
<proteinExistence type="inferred from homology"/>
<evidence type="ECO:0000259" key="3">
    <source>
        <dbReference type="SMART" id="SM00062"/>
    </source>
</evidence>
<comment type="similarity">
    <text evidence="1">Belongs to the bacterial solute-binding protein 3 family.</text>
</comment>
<keyword evidence="5" id="KW-1185">Reference proteome</keyword>
<dbReference type="PANTHER" id="PTHR35936:SF6">
    <property type="entry name" value="AMINO ACID ABC TRANSPORTER SUBSTRATE-BINDING PAAT FAMILY PROTEIN"/>
    <property type="match status" value="1"/>
</dbReference>
<dbReference type="PANTHER" id="PTHR35936">
    <property type="entry name" value="MEMBRANE-BOUND LYTIC MUREIN TRANSGLYCOSYLASE F"/>
    <property type="match status" value="1"/>
</dbReference>
<dbReference type="Gene3D" id="3.40.190.10">
    <property type="entry name" value="Periplasmic binding protein-like II"/>
    <property type="match status" value="2"/>
</dbReference>
<feature type="domain" description="Solute-binding protein family 3/N-terminal" evidence="3">
    <location>
        <begin position="33"/>
        <end position="249"/>
    </location>
</feature>
<accession>A0A081N4G8</accession>
<evidence type="ECO:0000256" key="1">
    <source>
        <dbReference type="ARBA" id="ARBA00010333"/>
    </source>
</evidence>
<dbReference type="eggNOG" id="COG0834">
    <property type="taxonomic scope" value="Bacteria"/>
</dbReference>
<dbReference type="InterPro" id="IPR001638">
    <property type="entry name" value="Solute-binding_3/MltF_N"/>
</dbReference>
<dbReference type="Pfam" id="PF00497">
    <property type="entry name" value="SBP_bac_3"/>
    <property type="match status" value="1"/>
</dbReference>
<dbReference type="RefSeq" id="WP_034876077.1">
    <property type="nucleotide sequence ID" value="NZ_JOKG01000003.1"/>
</dbReference>
<dbReference type="SUPFAM" id="SSF53850">
    <property type="entry name" value="Periplasmic binding protein-like II"/>
    <property type="match status" value="1"/>
</dbReference>